<evidence type="ECO:0000256" key="3">
    <source>
        <dbReference type="ARBA" id="ARBA00022617"/>
    </source>
</evidence>
<evidence type="ECO:0008006" key="13">
    <source>
        <dbReference type="Google" id="ProtNLM"/>
    </source>
</evidence>
<dbReference type="Proteomes" id="UP001054252">
    <property type="component" value="Unassembled WGS sequence"/>
</dbReference>
<accession>A0AAV5LFY0</accession>
<dbReference type="GO" id="GO:0004497">
    <property type="term" value="F:monooxygenase activity"/>
    <property type="evidence" value="ECO:0007669"/>
    <property type="project" value="UniProtKB-KW"/>
</dbReference>
<evidence type="ECO:0000256" key="10">
    <source>
        <dbReference type="SAM" id="Phobius"/>
    </source>
</evidence>
<protein>
    <recommendedName>
        <fullName evidence="13">Cytochrome P450</fullName>
    </recommendedName>
</protein>
<comment type="cofactor">
    <cofactor evidence="1 8">
        <name>heme</name>
        <dbReference type="ChEBI" id="CHEBI:30413"/>
    </cofactor>
</comment>
<gene>
    <name evidence="11" type="ORF">SLEP1_g44327</name>
</gene>
<dbReference type="PANTHER" id="PTHR47955">
    <property type="entry name" value="CYTOCHROME P450 FAMILY 71 PROTEIN"/>
    <property type="match status" value="1"/>
</dbReference>
<keyword evidence="12" id="KW-1185">Reference proteome</keyword>
<evidence type="ECO:0000256" key="6">
    <source>
        <dbReference type="ARBA" id="ARBA00023004"/>
    </source>
</evidence>
<evidence type="ECO:0000313" key="12">
    <source>
        <dbReference type="Proteomes" id="UP001054252"/>
    </source>
</evidence>
<evidence type="ECO:0000256" key="2">
    <source>
        <dbReference type="ARBA" id="ARBA00010617"/>
    </source>
</evidence>
<organism evidence="11 12">
    <name type="scientific">Rubroshorea leprosula</name>
    <dbReference type="NCBI Taxonomy" id="152421"/>
    <lineage>
        <taxon>Eukaryota</taxon>
        <taxon>Viridiplantae</taxon>
        <taxon>Streptophyta</taxon>
        <taxon>Embryophyta</taxon>
        <taxon>Tracheophyta</taxon>
        <taxon>Spermatophyta</taxon>
        <taxon>Magnoliopsida</taxon>
        <taxon>eudicotyledons</taxon>
        <taxon>Gunneridae</taxon>
        <taxon>Pentapetalae</taxon>
        <taxon>rosids</taxon>
        <taxon>malvids</taxon>
        <taxon>Malvales</taxon>
        <taxon>Dipterocarpaceae</taxon>
        <taxon>Rubroshorea</taxon>
    </lineage>
</organism>
<dbReference type="Pfam" id="PF00067">
    <property type="entry name" value="p450"/>
    <property type="match status" value="1"/>
</dbReference>
<evidence type="ECO:0000256" key="9">
    <source>
        <dbReference type="RuleBase" id="RU000461"/>
    </source>
</evidence>
<evidence type="ECO:0000313" key="11">
    <source>
        <dbReference type="EMBL" id="GKV36166.1"/>
    </source>
</evidence>
<proteinExistence type="inferred from homology"/>
<keyword evidence="3 8" id="KW-0349">Heme</keyword>
<keyword evidence="10" id="KW-0472">Membrane</keyword>
<feature type="binding site" description="axial binding residue" evidence="8">
    <location>
        <position position="441"/>
    </location>
    <ligand>
        <name>heme</name>
        <dbReference type="ChEBI" id="CHEBI:30413"/>
    </ligand>
    <ligandPart>
        <name>Fe</name>
        <dbReference type="ChEBI" id="CHEBI:18248"/>
    </ligandPart>
</feature>
<dbReference type="EMBL" id="BPVZ01000115">
    <property type="protein sequence ID" value="GKV36166.1"/>
    <property type="molecule type" value="Genomic_DNA"/>
</dbReference>
<dbReference type="CDD" id="cd11072">
    <property type="entry name" value="CYP71-like"/>
    <property type="match status" value="1"/>
</dbReference>
<comment type="similarity">
    <text evidence="2 9">Belongs to the cytochrome P450 family.</text>
</comment>
<dbReference type="GO" id="GO:0020037">
    <property type="term" value="F:heme binding"/>
    <property type="evidence" value="ECO:0007669"/>
    <property type="project" value="InterPro"/>
</dbReference>
<evidence type="ECO:0000256" key="1">
    <source>
        <dbReference type="ARBA" id="ARBA00001971"/>
    </source>
</evidence>
<comment type="caution">
    <text evidence="11">The sequence shown here is derived from an EMBL/GenBank/DDBJ whole genome shotgun (WGS) entry which is preliminary data.</text>
</comment>
<dbReference type="InterPro" id="IPR017972">
    <property type="entry name" value="Cyt_P450_CS"/>
</dbReference>
<name>A0AAV5LFY0_9ROSI</name>
<dbReference type="InterPro" id="IPR002401">
    <property type="entry name" value="Cyt_P450_E_grp-I"/>
</dbReference>
<dbReference type="SUPFAM" id="SSF48264">
    <property type="entry name" value="Cytochrome P450"/>
    <property type="match status" value="1"/>
</dbReference>
<dbReference type="GO" id="GO:0005506">
    <property type="term" value="F:iron ion binding"/>
    <property type="evidence" value="ECO:0007669"/>
    <property type="project" value="InterPro"/>
</dbReference>
<dbReference type="PROSITE" id="PS00086">
    <property type="entry name" value="CYTOCHROME_P450"/>
    <property type="match status" value="1"/>
</dbReference>
<keyword evidence="4 8" id="KW-0479">Metal-binding</keyword>
<keyword evidence="7 9" id="KW-0503">Monooxygenase</keyword>
<dbReference type="PANTHER" id="PTHR47955:SF8">
    <property type="entry name" value="CYTOCHROME P450 71D11-LIKE"/>
    <property type="match status" value="1"/>
</dbReference>
<keyword evidence="6 8" id="KW-0408">Iron</keyword>
<dbReference type="GO" id="GO:0016705">
    <property type="term" value="F:oxidoreductase activity, acting on paired donors, with incorporation or reduction of molecular oxygen"/>
    <property type="evidence" value="ECO:0007669"/>
    <property type="project" value="InterPro"/>
</dbReference>
<evidence type="ECO:0000256" key="7">
    <source>
        <dbReference type="ARBA" id="ARBA00023033"/>
    </source>
</evidence>
<dbReference type="AlphaFoldDB" id="A0AAV5LFY0"/>
<sequence>MEAQVPYFNFLLTFLFFIVIVWSIWRESVNHGSSSKLPPGPRKLPLIGNLHNFVGILPHHCLRNLAKKYGPIMHLQLGEFSTFVISSIETAKDVMKTHDLIFASRPSFPSLKLLTHNFTNIALAPYGDYWRQARKICTTELLNPMRVRSFKTIREDEVLNLIRDISTKAGSVINLREMMYSTTLSIISRAAFGEKSKHQEEFKQLASDYLALFGGLNLVDLFPSVKLLHLIHAMRPKSRRLHQRVDEILGNIIMEHRAKRAAGWTEADDLVYILLDLQDHGELEIPLTTDNIKAVIMDLFSGGGDSSNTVLEWAMAEMLKNPIVMEKAQAEVRHVFAGKKFVDEAGLHELKYLNLVIKETLRLHPAAPLLAPRESRERCEIDGYEIPEKSRVVINAWAIGRDPKHWTEADKFFPNRFLDSTADYKGSNYEFIPFGAGRRMCPGISFATATIELALANLLYHFDWKLPDGKTLEDLDMTEVFSTVARKKIDLCVIPILIIPQIE</sequence>
<keyword evidence="5 9" id="KW-0560">Oxidoreductase</keyword>
<dbReference type="Gene3D" id="1.10.630.10">
    <property type="entry name" value="Cytochrome P450"/>
    <property type="match status" value="1"/>
</dbReference>
<dbReference type="PRINTS" id="PR00385">
    <property type="entry name" value="P450"/>
</dbReference>
<keyword evidence="10" id="KW-0812">Transmembrane</keyword>
<evidence type="ECO:0000256" key="4">
    <source>
        <dbReference type="ARBA" id="ARBA00022723"/>
    </source>
</evidence>
<dbReference type="InterPro" id="IPR036396">
    <property type="entry name" value="Cyt_P450_sf"/>
</dbReference>
<evidence type="ECO:0000256" key="8">
    <source>
        <dbReference type="PIRSR" id="PIRSR602401-1"/>
    </source>
</evidence>
<reference evidence="11 12" key="1">
    <citation type="journal article" date="2021" name="Commun. Biol.">
        <title>The genome of Shorea leprosula (Dipterocarpaceae) highlights the ecological relevance of drought in aseasonal tropical rainforests.</title>
        <authorList>
            <person name="Ng K.K.S."/>
            <person name="Kobayashi M.J."/>
            <person name="Fawcett J.A."/>
            <person name="Hatakeyama M."/>
            <person name="Paape T."/>
            <person name="Ng C.H."/>
            <person name="Ang C.C."/>
            <person name="Tnah L.H."/>
            <person name="Lee C.T."/>
            <person name="Nishiyama T."/>
            <person name="Sese J."/>
            <person name="O'Brien M.J."/>
            <person name="Copetti D."/>
            <person name="Mohd Noor M.I."/>
            <person name="Ong R.C."/>
            <person name="Putra M."/>
            <person name="Sireger I.Z."/>
            <person name="Indrioko S."/>
            <person name="Kosugi Y."/>
            <person name="Izuno A."/>
            <person name="Isagi Y."/>
            <person name="Lee S.L."/>
            <person name="Shimizu K.K."/>
        </authorList>
    </citation>
    <scope>NUCLEOTIDE SEQUENCE [LARGE SCALE GENOMIC DNA]</scope>
    <source>
        <strain evidence="11">214</strain>
    </source>
</reference>
<keyword evidence="10" id="KW-1133">Transmembrane helix</keyword>
<feature type="transmembrane region" description="Helical" evidence="10">
    <location>
        <begin position="7"/>
        <end position="25"/>
    </location>
</feature>
<dbReference type="PRINTS" id="PR00463">
    <property type="entry name" value="EP450I"/>
</dbReference>
<dbReference type="FunFam" id="1.10.630.10:FF:000043">
    <property type="entry name" value="Cytochrome P450 99A2"/>
    <property type="match status" value="1"/>
</dbReference>
<evidence type="ECO:0000256" key="5">
    <source>
        <dbReference type="ARBA" id="ARBA00023002"/>
    </source>
</evidence>
<dbReference type="InterPro" id="IPR001128">
    <property type="entry name" value="Cyt_P450"/>
</dbReference>